<reference evidence="2" key="1">
    <citation type="submission" date="2014-09" db="EMBL/GenBank/DDBJ databases">
        <title>Vibrio variabilis JCM 19239. (C206) whole genome shotgun sequence.</title>
        <authorList>
            <person name="Sawabe T."/>
            <person name="Meirelles P."/>
            <person name="Nakanishi M."/>
            <person name="Sayaka M."/>
            <person name="Hattori M."/>
            <person name="Ohkuma M."/>
        </authorList>
    </citation>
    <scope>NUCLEOTIDE SEQUENCE [LARGE SCALE GENOMIC DNA]</scope>
    <source>
        <strain evidence="2">JCM 19239</strain>
    </source>
</reference>
<evidence type="ECO:0000313" key="2">
    <source>
        <dbReference type="Proteomes" id="UP000029223"/>
    </source>
</evidence>
<reference evidence="2" key="2">
    <citation type="submission" date="2014-09" db="EMBL/GenBank/DDBJ databases">
        <authorList>
            <consortium name="NBRP consortium"/>
            <person name="Sawabe T."/>
            <person name="Meirelles P."/>
            <person name="Nakanishi M."/>
            <person name="Sayaka M."/>
            <person name="Hattori M."/>
            <person name="Ohkuma M."/>
        </authorList>
    </citation>
    <scope>NUCLEOTIDE SEQUENCE [LARGE SCALE GENOMIC DNA]</scope>
    <source>
        <strain evidence="2">JCM 19239</strain>
    </source>
</reference>
<gene>
    <name evidence="1" type="ORF">JCM19239_5310</name>
</gene>
<dbReference type="Proteomes" id="UP000029223">
    <property type="component" value="Unassembled WGS sequence"/>
</dbReference>
<sequence length="56" mass="6126">MTKPTVINLNKESVDKLLQAAFGGIAETYGYTFKVATDNTVMTEEEAKFVDAACHI</sequence>
<comment type="caution">
    <text evidence="1">The sequence shown here is derived from an EMBL/GenBank/DDBJ whole genome shotgun (WGS) entry which is preliminary data.</text>
</comment>
<evidence type="ECO:0000313" key="1">
    <source>
        <dbReference type="EMBL" id="GAL30393.1"/>
    </source>
</evidence>
<organism evidence="1 2">
    <name type="scientific">Vibrio variabilis</name>
    <dbReference type="NCBI Taxonomy" id="990271"/>
    <lineage>
        <taxon>Bacteria</taxon>
        <taxon>Pseudomonadati</taxon>
        <taxon>Pseudomonadota</taxon>
        <taxon>Gammaproteobacteria</taxon>
        <taxon>Vibrionales</taxon>
        <taxon>Vibrionaceae</taxon>
        <taxon>Vibrio</taxon>
    </lineage>
</organism>
<name>A0ABQ0JNS7_9VIBR</name>
<proteinExistence type="predicted"/>
<accession>A0ABQ0JNS7</accession>
<protein>
    <submittedName>
        <fullName evidence="1">Uncharacterized protein</fullName>
    </submittedName>
</protein>
<dbReference type="EMBL" id="BBMS01000093">
    <property type="protein sequence ID" value="GAL30393.1"/>
    <property type="molecule type" value="Genomic_DNA"/>
</dbReference>
<keyword evidence="2" id="KW-1185">Reference proteome</keyword>